<dbReference type="Pfam" id="PF13144">
    <property type="entry name" value="ChapFlgA"/>
    <property type="match status" value="1"/>
</dbReference>
<keyword evidence="7" id="KW-1185">Reference proteome</keyword>
<comment type="subcellular location">
    <subcellularLocation>
        <location evidence="1 4">Periplasm</location>
    </subcellularLocation>
</comment>
<evidence type="ECO:0000313" key="7">
    <source>
        <dbReference type="Proteomes" id="UP000295129"/>
    </source>
</evidence>
<dbReference type="SMART" id="SM00858">
    <property type="entry name" value="SAF"/>
    <property type="match status" value="1"/>
</dbReference>
<dbReference type="EMBL" id="SNVV01000015">
    <property type="protein sequence ID" value="TDN48351.1"/>
    <property type="molecule type" value="Genomic_DNA"/>
</dbReference>
<keyword evidence="6" id="KW-0966">Cell projection</keyword>
<evidence type="ECO:0000256" key="1">
    <source>
        <dbReference type="ARBA" id="ARBA00004418"/>
    </source>
</evidence>
<evidence type="ECO:0000259" key="5">
    <source>
        <dbReference type="SMART" id="SM00858"/>
    </source>
</evidence>
<protein>
    <recommendedName>
        <fullName evidence="4">Flagella basal body P-ring formation protein FlgA</fullName>
    </recommendedName>
</protein>
<feature type="domain" description="SAF" evidence="5">
    <location>
        <begin position="108"/>
        <end position="170"/>
    </location>
</feature>
<dbReference type="GO" id="GO:0042597">
    <property type="term" value="C:periplasmic space"/>
    <property type="evidence" value="ECO:0007669"/>
    <property type="project" value="UniProtKB-SubCell"/>
</dbReference>
<feature type="signal peptide" evidence="4">
    <location>
        <begin position="1"/>
        <end position="25"/>
    </location>
</feature>
<keyword evidence="4" id="KW-1005">Bacterial flagellum biogenesis</keyword>
<dbReference type="CDD" id="cd11614">
    <property type="entry name" value="SAF_CpaB_FlgA_like"/>
    <property type="match status" value="1"/>
</dbReference>
<comment type="caution">
    <text evidence="6">The sequence shown here is derived from an EMBL/GenBank/DDBJ whole genome shotgun (WGS) entry which is preliminary data.</text>
</comment>
<dbReference type="GO" id="GO:0044780">
    <property type="term" value="P:bacterial-type flagellum assembly"/>
    <property type="evidence" value="ECO:0007669"/>
    <property type="project" value="InterPro"/>
</dbReference>
<accession>A0A4R6DT93</accession>
<dbReference type="Gene3D" id="2.30.30.760">
    <property type="match status" value="1"/>
</dbReference>
<evidence type="ECO:0000313" key="6">
    <source>
        <dbReference type="EMBL" id="TDN48351.1"/>
    </source>
</evidence>
<dbReference type="Proteomes" id="UP000295129">
    <property type="component" value="Unassembled WGS sequence"/>
</dbReference>
<dbReference type="InterPro" id="IPR041231">
    <property type="entry name" value="FlgA_N"/>
</dbReference>
<dbReference type="NCBIfam" id="TIGR03170">
    <property type="entry name" value="flgA_cterm"/>
    <property type="match status" value="1"/>
</dbReference>
<keyword evidence="3 4" id="KW-0574">Periplasm</keyword>
<proteinExistence type="inferred from homology"/>
<dbReference type="Pfam" id="PF17656">
    <property type="entry name" value="ChapFlgA_N"/>
    <property type="match status" value="1"/>
</dbReference>
<evidence type="ECO:0000256" key="4">
    <source>
        <dbReference type="RuleBase" id="RU362063"/>
    </source>
</evidence>
<evidence type="ECO:0000256" key="3">
    <source>
        <dbReference type="ARBA" id="ARBA00022764"/>
    </source>
</evidence>
<dbReference type="RefSeq" id="WP_133593433.1">
    <property type="nucleotide sequence ID" value="NZ_SNVV01000015.1"/>
</dbReference>
<gene>
    <name evidence="6" type="ORF">C7389_11517</name>
</gene>
<dbReference type="AlphaFoldDB" id="A0A4R6DT93"/>
<dbReference type="InterPro" id="IPR039246">
    <property type="entry name" value="Flagellar_FlgA"/>
</dbReference>
<organism evidence="6 7">
    <name type="scientific">Azoarcus indigens</name>
    <dbReference type="NCBI Taxonomy" id="29545"/>
    <lineage>
        <taxon>Bacteria</taxon>
        <taxon>Pseudomonadati</taxon>
        <taxon>Pseudomonadota</taxon>
        <taxon>Betaproteobacteria</taxon>
        <taxon>Rhodocyclales</taxon>
        <taxon>Zoogloeaceae</taxon>
        <taxon>Azoarcus</taxon>
    </lineage>
</organism>
<dbReference type="PANTHER" id="PTHR36307:SF1">
    <property type="entry name" value="FLAGELLA BASAL BODY P-RING FORMATION PROTEIN FLGA"/>
    <property type="match status" value="1"/>
</dbReference>
<dbReference type="InterPro" id="IPR013974">
    <property type="entry name" value="SAF"/>
</dbReference>
<dbReference type="Gene3D" id="3.90.1210.10">
    <property type="entry name" value="Antifreeze-like/N-acetylneuraminic acid synthase C-terminal domain"/>
    <property type="match status" value="1"/>
</dbReference>
<reference evidence="6 7" key="1">
    <citation type="submission" date="2019-03" db="EMBL/GenBank/DDBJ databases">
        <title>Genomic Encyclopedia of Type Strains, Phase IV (KMG-IV): sequencing the most valuable type-strain genomes for metagenomic binning, comparative biology and taxonomic classification.</title>
        <authorList>
            <person name="Goeker M."/>
        </authorList>
    </citation>
    <scope>NUCLEOTIDE SEQUENCE [LARGE SCALE GENOMIC DNA]</scope>
    <source>
        <strain evidence="6 7">DSM 12121</strain>
    </source>
</reference>
<comment type="function">
    <text evidence="4">Involved in the assembly process of the P-ring formation. It may associate with FlgF on the rod constituting a structure essential for the P-ring assembly or may act as a modulator protein for the P-ring assembly.</text>
</comment>
<keyword evidence="2 4" id="KW-0732">Signal</keyword>
<keyword evidence="6" id="KW-0969">Cilium</keyword>
<dbReference type="InterPro" id="IPR017585">
    <property type="entry name" value="SAF_FlgA"/>
</dbReference>
<evidence type="ECO:0000256" key="2">
    <source>
        <dbReference type="ARBA" id="ARBA00022729"/>
    </source>
</evidence>
<dbReference type="OrthoDB" id="8561436at2"/>
<sequence length="232" mass="24642">MRKTTRLLRHALPYALLPLACPALAQQAPEPVNRTVLTFLQQEARGLPGKVEIEVGGLDPRNQLPACASLIPFLPAGTRAWGQISVGVRCDSPVTWTAYIQARVSVTADYLVAAQPLRAGQIVGQADISRRRGDLAALPDNTLTDPAQVLGLHTRYAVAAGSPLRGDMLRIPHAVRQGQNVRVVSAGPGFSVSSEGRAMNNAVPGEMVRVRMPNGQVVTGTARPGGDVEIPQ</sequence>
<dbReference type="PANTHER" id="PTHR36307">
    <property type="entry name" value="FLAGELLA BASAL BODY P-RING FORMATION PROTEIN FLGA"/>
    <property type="match status" value="1"/>
</dbReference>
<feature type="chain" id="PRO_5020966369" description="Flagella basal body P-ring formation protein FlgA" evidence="4">
    <location>
        <begin position="26"/>
        <end position="232"/>
    </location>
</feature>
<name>A0A4R6DT93_9RHOO</name>
<keyword evidence="6" id="KW-0282">Flagellum</keyword>
<comment type="similarity">
    <text evidence="4">Belongs to the FlgA family.</text>
</comment>